<comment type="similarity">
    <text evidence="2">Belongs to the peptidase A1 family.</text>
</comment>
<evidence type="ECO:0000256" key="8">
    <source>
        <dbReference type="ARBA" id="ARBA00022989"/>
    </source>
</evidence>
<feature type="transmembrane region" description="Helical" evidence="11">
    <location>
        <begin position="96"/>
        <end position="117"/>
    </location>
</feature>
<feature type="domain" description="Peptidase A1" evidence="12">
    <location>
        <begin position="83"/>
        <end position="407"/>
    </location>
</feature>
<evidence type="ECO:0000256" key="7">
    <source>
        <dbReference type="ARBA" id="ARBA00022801"/>
    </source>
</evidence>
<name>A0AAV6LUA9_9ROSI</name>
<keyword evidence="9 11" id="KW-0472">Membrane</keyword>
<dbReference type="Pfam" id="PF14543">
    <property type="entry name" value="TAXi_N"/>
    <property type="match status" value="1"/>
</dbReference>
<evidence type="ECO:0000256" key="1">
    <source>
        <dbReference type="ARBA" id="ARBA00004370"/>
    </source>
</evidence>
<proteinExistence type="inferred from homology"/>
<keyword evidence="3" id="KW-0645">Protease</keyword>
<evidence type="ECO:0000256" key="10">
    <source>
        <dbReference type="ARBA" id="ARBA00023180"/>
    </source>
</evidence>
<evidence type="ECO:0000256" key="3">
    <source>
        <dbReference type="ARBA" id="ARBA00022670"/>
    </source>
</evidence>
<dbReference type="GO" id="GO:0016020">
    <property type="term" value="C:membrane"/>
    <property type="evidence" value="ECO:0007669"/>
    <property type="project" value="UniProtKB-SubCell"/>
</dbReference>
<dbReference type="PROSITE" id="PS51767">
    <property type="entry name" value="PEPTIDASE_A1"/>
    <property type="match status" value="1"/>
</dbReference>
<dbReference type="GO" id="GO:0004190">
    <property type="term" value="F:aspartic-type endopeptidase activity"/>
    <property type="evidence" value="ECO:0007669"/>
    <property type="project" value="UniProtKB-KW"/>
</dbReference>
<reference evidence="13 14" key="1">
    <citation type="journal article" date="2021" name="Hortic Res">
        <title>The domestication of Cucurbita argyrosperma as revealed by the genome of its wild relative.</title>
        <authorList>
            <person name="Barrera-Redondo J."/>
            <person name="Sanchez-de la Vega G."/>
            <person name="Aguirre-Liguori J.A."/>
            <person name="Castellanos-Morales G."/>
            <person name="Gutierrez-Guerrero Y.T."/>
            <person name="Aguirre-Dugua X."/>
            <person name="Aguirre-Planter E."/>
            <person name="Tenaillon M.I."/>
            <person name="Lira-Saade R."/>
            <person name="Eguiarte L.E."/>
        </authorList>
    </citation>
    <scope>NUCLEOTIDE SEQUENCE [LARGE SCALE GENOMIC DNA]</scope>
    <source>
        <strain evidence="13">JBR-2021</strain>
    </source>
</reference>
<dbReference type="InterPro" id="IPR032861">
    <property type="entry name" value="TAXi_N"/>
</dbReference>
<evidence type="ECO:0000256" key="6">
    <source>
        <dbReference type="ARBA" id="ARBA00022750"/>
    </source>
</evidence>
<gene>
    <name evidence="13" type="ORF">SDJN03_29749</name>
</gene>
<keyword evidence="6" id="KW-0064">Aspartyl protease</keyword>
<evidence type="ECO:0000259" key="12">
    <source>
        <dbReference type="PROSITE" id="PS51767"/>
    </source>
</evidence>
<dbReference type="CDD" id="cd05476">
    <property type="entry name" value="pepsin_A_like_plant"/>
    <property type="match status" value="1"/>
</dbReference>
<feature type="non-terminal residue" evidence="13">
    <location>
        <position position="1"/>
    </location>
</feature>
<dbReference type="InterPro" id="IPR034161">
    <property type="entry name" value="Pepsin-like_plant"/>
</dbReference>
<dbReference type="InterPro" id="IPR001461">
    <property type="entry name" value="Aspartic_peptidase_A1"/>
</dbReference>
<dbReference type="Pfam" id="PF14541">
    <property type="entry name" value="TAXi_C"/>
    <property type="match status" value="1"/>
</dbReference>
<evidence type="ECO:0000256" key="9">
    <source>
        <dbReference type="ARBA" id="ARBA00023136"/>
    </source>
</evidence>
<dbReference type="PANTHER" id="PTHR13683">
    <property type="entry name" value="ASPARTYL PROTEASES"/>
    <property type="match status" value="1"/>
</dbReference>
<dbReference type="AlphaFoldDB" id="A0AAV6LUA9"/>
<accession>A0AAV6LUA9</accession>
<dbReference type="InterPro" id="IPR032799">
    <property type="entry name" value="TAXi_C"/>
</dbReference>
<feature type="transmembrane region" description="Helical" evidence="11">
    <location>
        <begin position="445"/>
        <end position="465"/>
    </location>
</feature>
<keyword evidence="7" id="KW-0378">Hydrolase</keyword>
<dbReference type="Proteomes" id="UP000685013">
    <property type="component" value="Chromosome 20"/>
</dbReference>
<dbReference type="GO" id="GO:0006508">
    <property type="term" value="P:proteolysis"/>
    <property type="evidence" value="ECO:0007669"/>
    <property type="project" value="UniProtKB-KW"/>
</dbReference>
<keyword evidence="14" id="KW-1185">Reference proteome</keyword>
<keyword evidence="10" id="KW-0325">Glycoprotein</keyword>
<comment type="caution">
    <text evidence="13">The sequence shown here is derived from an EMBL/GenBank/DDBJ whole genome shotgun (WGS) entry which is preliminary data.</text>
</comment>
<keyword evidence="8 11" id="KW-1133">Transmembrane helix</keyword>
<evidence type="ECO:0000256" key="2">
    <source>
        <dbReference type="ARBA" id="ARBA00007447"/>
    </source>
</evidence>
<evidence type="ECO:0000256" key="11">
    <source>
        <dbReference type="SAM" id="Phobius"/>
    </source>
</evidence>
<evidence type="ECO:0000313" key="13">
    <source>
        <dbReference type="EMBL" id="KAG6570834.1"/>
    </source>
</evidence>
<keyword evidence="5" id="KW-0732">Signal</keyword>
<evidence type="ECO:0000256" key="4">
    <source>
        <dbReference type="ARBA" id="ARBA00022692"/>
    </source>
</evidence>
<evidence type="ECO:0000313" key="14">
    <source>
        <dbReference type="Proteomes" id="UP000685013"/>
    </source>
</evidence>
<dbReference type="FunFam" id="2.40.70.10:FF:000018">
    <property type="entry name" value="Aspartic proteinase-like protein 2"/>
    <property type="match status" value="1"/>
</dbReference>
<sequence length="467" mass="50319">MAAIVRIGALVAVAVVLIHAATVSYGFSAKLTLERAFPTNHGVEMVHLRGRDRARHGRMLQSSGGVIDFLLSGTYEPYYLGLYYTKVQLGNPQRIFMYRLILEVIFCGFVATLALAAQRLVRSRLSSMSLILTNQCAFALQYGDGSETSGYFVIDKMRLNVVGNGHDTSNPSASVVFGCSTSQTGDLTKSDKTVDGIFGFGQRDLSVISQLSSRGLAPKVFSHCLNGDDSGGGILVLGEILDPNVVYTPLVPSQSHYNLNLQSISVNGQVLPINPALFATASGQGAIIDSGTTLAYLAEEAYDIFIVAITNTISKSTQSFNFKGNQCYLTSSSISDIFPQASFNFAGGASLLLRPQDYLIQQFIGDNVVWCVGFQKIQGQGATILGDLVLKDKIFVYDLANQQIGWTNFNCAMAVNVSTTTRTSKSGLKAQVSDGGSVGNQPDRLVLHLSILVFFVHLSIFTSFLNS</sequence>
<keyword evidence="4 11" id="KW-0812">Transmembrane</keyword>
<organism evidence="13 14">
    <name type="scientific">Cucurbita argyrosperma subsp. sororia</name>
    <dbReference type="NCBI Taxonomy" id="37648"/>
    <lineage>
        <taxon>Eukaryota</taxon>
        <taxon>Viridiplantae</taxon>
        <taxon>Streptophyta</taxon>
        <taxon>Embryophyta</taxon>
        <taxon>Tracheophyta</taxon>
        <taxon>Spermatophyta</taxon>
        <taxon>Magnoliopsida</taxon>
        <taxon>eudicotyledons</taxon>
        <taxon>Gunneridae</taxon>
        <taxon>Pentapetalae</taxon>
        <taxon>rosids</taxon>
        <taxon>fabids</taxon>
        <taxon>Cucurbitales</taxon>
        <taxon>Cucurbitaceae</taxon>
        <taxon>Cucurbiteae</taxon>
        <taxon>Cucurbita</taxon>
    </lineage>
</organism>
<evidence type="ECO:0000256" key="5">
    <source>
        <dbReference type="ARBA" id="ARBA00022729"/>
    </source>
</evidence>
<comment type="subcellular location">
    <subcellularLocation>
        <location evidence="1">Membrane</location>
    </subcellularLocation>
</comment>
<dbReference type="InterPro" id="IPR033121">
    <property type="entry name" value="PEPTIDASE_A1"/>
</dbReference>
<dbReference type="PANTHER" id="PTHR13683:SF375">
    <property type="entry name" value="PEPTIDASE A1 DOMAIN-CONTAINING PROTEIN"/>
    <property type="match status" value="1"/>
</dbReference>
<dbReference type="EMBL" id="JAGKQH010000020">
    <property type="protein sequence ID" value="KAG6570834.1"/>
    <property type="molecule type" value="Genomic_DNA"/>
</dbReference>
<protein>
    <submittedName>
        <fullName evidence="13">Aspartic proteinase-like protein 2</fullName>
    </submittedName>
</protein>